<dbReference type="PANTHER" id="PTHR44675">
    <property type="entry name" value="PAK1 INTERACTING PROTEIN 1"/>
    <property type="match status" value="1"/>
</dbReference>
<dbReference type="PROSITE" id="PS50294">
    <property type="entry name" value="WD_REPEATS_REGION"/>
    <property type="match status" value="1"/>
</dbReference>
<dbReference type="AlphaFoldDB" id="A0A1E3P9Y1"/>
<evidence type="ECO:0000256" key="5">
    <source>
        <dbReference type="SAM" id="MobiDB-lite"/>
    </source>
</evidence>
<feature type="repeat" description="WD" evidence="4">
    <location>
        <begin position="161"/>
        <end position="202"/>
    </location>
</feature>
<dbReference type="PROSITE" id="PS00678">
    <property type="entry name" value="WD_REPEATS_1"/>
    <property type="match status" value="2"/>
</dbReference>
<dbReference type="GO" id="GO:0042254">
    <property type="term" value="P:ribosome biogenesis"/>
    <property type="evidence" value="ECO:0007669"/>
    <property type="project" value="UniProtKB-KW"/>
</dbReference>
<feature type="non-terminal residue" evidence="6">
    <location>
        <position position="1"/>
    </location>
</feature>
<feature type="repeat" description="WD" evidence="4">
    <location>
        <begin position="65"/>
        <end position="104"/>
    </location>
</feature>
<feature type="compositionally biased region" description="Acidic residues" evidence="5">
    <location>
        <begin position="370"/>
        <end position="388"/>
    </location>
</feature>
<dbReference type="Pfam" id="PF00400">
    <property type="entry name" value="WD40"/>
    <property type="match status" value="4"/>
</dbReference>
<dbReference type="RefSeq" id="XP_019041317.1">
    <property type="nucleotide sequence ID" value="XM_019180853.1"/>
</dbReference>
<dbReference type="PANTHER" id="PTHR44675:SF1">
    <property type="entry name" value="P21-ACTIVATED PROTEIN KINASE-INTERACTING PROTEIN 1"/>
    <property type="match status" value="1"/>
</dbReference>
<protein>
    <recommendedName>
        <fullName evidence="8">Anaphase-promoting complex subunit 4 WD40 domain-containing protein</fullName>
    </recommendedName>
</protein>
<evidence type="ECO:0000256" key="2">
    <source>
        <dbReference type="ARBA" id="ARBA00022574"/>
    </source>
</evidence>
<dbReference type="Gene3D" id="2.130.10.10">
    <property type="entry name" value="YVTN repeat-like/Quinoprotein amine dehydrogenase"/>
    <property type="match status" value="3"/>
</dbReference>
<feature type="repeat" description="WD" evidence="4">
    <location>
        <begin position="119"/>
        <end position="150"/>
    </location>
</feature>
<evidence type="ECO:0008006" key="8">
    <source>
        <dbReference type="Google" id="ProtNLM"/>
    </source>
</evidence>
<dbReference type="OrthoDB" id="308449at2759"/>
<dbReference type="InterPro" id="IPR020472">
    <property type="entry name" value="WD40_PAC1"/>
</dbReference>
<proteinExistence type="predicted"/>
<dbReference type="STRING" id="683960.A0A1E3P9Y1"/>
<evidence type="ECO:0000256" key="4">
    <source>
        <dbReference type="PROSITE-ProRule" id="PRU00221"/>
    </source>
</evidence>
<dbReference type="SUPFAM" id="SSF50978">
    <property type="entry name" value="WD40 repeat-like"/>
    <property type="match status" value="1"/>
</dbReference>
<keyword evidence="3" id="KW-0677">Repeat</keyword>
<accession>A0A1E3P9Y1</accession>
<dbReference type="Proteomes" id="UP000094112">
    <property type="component" value="Unassembled WGS sequence"/>
</dbReference>
<keyword evidence="1" id="KW-0690">Ribosome biogenesis</keyword>
<dbReference type="PRINTS" id="PR00320">
    <property type="entry name" value="GPROTEINBRPT"/>
</dbReference>
<dbReference type="EMBL" id="KV454208">
    <property type="protein sequence ID" value="ODQ62110.1"/>
    <property type="molecule type" value="Genomic_DNA"/>
</dbReference>
<reference evidence="6 7" key="1">
    <citation type="journal article" date="2016" name="Proc. Natl. Acad. Sci. U.S.A.">
        <title>Comparative genomics of biotechnologically important yeasts.</title>
        <authorList>
            <person name="Riley R."/>
            <person name="Haridas S."/>
            <person name="Wolfe K.H."/>
            <person name="Lopes M.R."/>
            <person name="Hittinger C.T."/>
            <person name="Goeker M."/>
            <person name="Salamov A.A."/>
            <person name="Wisecaver J.H."/>
            <person name="Long T.M."/>
            <person name="Calvey C.H."/>
            <person name="Aerts A.L."/>
            <person name="Barry K.W."/>
            <person name="Choi C."/>
            <person name="Clum A."/>
            <person name="Coughlan A.Y."/>
            <person name="Deshpande S."/>
            <person name="Douglass A.P."/>
            <person name="Hanson S.J."/>
            <person name="Klenk H.-P."/>
            <person name="LaButti K.M."/>
            <person name="Lapidus A."/>
            <person name="Lindquist E.A."/>
            <person name="Lipzen A.M."/>
            <person name="Meier-Kolthoff J.P."/>
            <person name="Ohm R.A."/>
            <person name="Otillar R.P."/>
            <person name="Pangilinan J.L."/>
            <person name="Peng Y."/>
            <person name="Rokas A."/>
            <person name="Rosa C.A."/>
            <person name="Scheuner C."/>
            <person name="Sibirny A.A."/>
            <person name="Slot J.C."/>
            <person name="Stielow J.B."/>
            <person name="Sun H."/>
            <person name="Kurtzman C.P."/>
            <person name="Blackwell M."/>
            <person name="Grigoriev I.V."/>
            <person name="Jeffries T.W."/>
        </authorList>
    </citation>
    <scope>NUCLEOTIDE SEQUENCE [LARGE SCALE GENOMIC DNA]</scope>
    <source>
        <strain evidence="7">ATCC 58044 / CBS 1984 / NCYC 433 / NRRL Y-366-8</strain>
    </source>
</reference>
<dbReference type="PROSITE" id="PS50082">
    <property type="entry name" value="WD_REPEATS_2"/>
    <property type="match status" value="4"/>
</dbReference>
<gene>
    <name evidence="6" type="ORF">WICANDRAFT_20004</name>
</gene>
<feature type="repeat" description="WD" evidence="4">
    <location>
        <begin position="298"/>
        <end position="341"/>
    </location>
</feature>
<evidence type="ECO:0000256" key="1">
    <source>
        <dbReference type="ARBA" id="ARBA00022517"/>
    </source>
</evidence>
<evidence type="ECO:0000313" key="7">
    <source>
        <dbReference type="Proteomes" id="UP000094112"/>
    </source>
</evidence>
<dbReference type="SMART" id="SM00320">
    <property type="entry name" value="WD40"/>
    <property type="match status" value="4"/>
</dbReference>
<dbReference type="InterPro" id="IPR001680">
    <property type="entry name" value="WD40_rpt"/>
</dbReference>
<dbReference type="InterPro" id="IPR051959">
    <property type="entry name" value="PAK1-Kinase_Regulator"/>
</dbReference>
<sequence length="404" mass="45559">KDPKSSSKPSVIKPTIIPPTSSTTSTSQAKTQFRIYVGSYEHNLLSLSLILEKEKTPVFQPIFHFQAHALSIKSIAAAKRYLVTGSNDEHIKIYDLQKRKELGTLLGHQGSITSLRFSHEGHTDGEEVLGSGASGKWLLSGSDDGKIIIWRTKDWEIFGTLKGHKGRINDISIHPSGRIAVSVGEDKSVRLWNLMTAKKAANLKIKNDWQSGEFVRWSLTGDYFFVGLLNKILVYKTSEAQIIKEVPFKSTLMHIEVYKIDDVEYAVVGLNNGSLEFYDVEDLTKVEDDKEPEPKFKLVGHTNRIKDFKLYRVNNETYLISISSDGNIVIWDLALKDQVAVYNTGERLNCVEVSSESVEKFETMKRRIDDIDDEEAASASESENEADQAELKRIMEGRKKKKSK</sequence>
<keyword evidence="7" id="KW-1185">Reference proteome</keyword>
<dbReference type="InterPro" id="IPR015943">
    <property type="entry name" value="WD40/YVTN_repeat-like_dom_sf"/>
</dbReference>
<keyword evidence="2 4" id="KW-0853">WD repeat</keyword>
<evidence type="ECO:0000256" key="3">
    <source>
        <dbReference type="ARBA" id="ARBA00022737"/>
    </source>
</evidence>
<feature type="non-terminal residue" evidence="6">
    <location>
        <position position="404"/>
    </location>
</feature>
<name>A0A1E3P9Y1_WICAA</name>
<evidence type="ECO:0000313" key="6">
    <source>
        <dbReference type="EMBL" id="ODQ62110.1"/>
    </source>
</evidence>
<feature type="region of interest" description="Disordered" evidence="5">
    <location>
        <begin position="369"/>
        <end position="404"/>
    </location>
</feature>
<dbReference type="GeneID" id="30198099"/>
<dbReference type="InterPro" id="IPR019775">
    <property type="entry name" value="WD40_repeat_CS"/>
</dbReference>
<feature type="region of interest" description="Disordered" evidence="5">
    <location>
        <begin position="1"/>
        <end position="25"/>
    </location>
</feature>
<dbReference type="InterPro" id="IPR036322">
    <property type="entry name" value="WD40_repeat_dom_sf"/>
</dbReference>
<organism evidence="6 7">
    <name type="scientific">Wickerhamomyces anomalus (strain ATCC 58044 / CBS 1984 / NCYC 433 / NRRL Y-366-8)</name>
    <name type="common">Yeast</name>
    <name type="synonym">Hansenula anomala</name>
    <dbReference type="NCBI Taxonomy" id="683960"/>
    <lineage>
        <taxon>Eukaryota</taxon>
        <taxon>Fungi</taxon>
        <taxon>Dikarya</taxon>
        <taxon>Ascomycota</taxon>
        <taxon>Saccharomycotina</taxon>
        <taxon>Saccharomycetes</taxon>
        <taxon>Phaffomycetales</taxon>
        <taxon>Wickerhamomycetaceae</taxon>
        <taxon>Wickerhamomyces</taxon>
    </lineage>
</organism>